<keyword evidence="2" id="KW-0689">Ribosomal protein</keyword>
<dbReference type="PROSITE" id="PS50126">
    <property type="entry name" value="S1"/>
    <property type="match status" value="2"/>
</dbReference>
<name>A0ABQ7JDU8_9APIC</name>
<evidence type="ECO:0000256" key="1">
    <source>
        <dbReference type="ARBA" id="ARBA00006767"/>
    </source>
</evidence>
<dbReference type="InterPro" id="IPR012340">
    <property type="entry name" value="NA-bd_OB-fold"/>
</dbReference>
<dbReference type="SUPFAM" id="SSF50249">
    <property type="entry name" value="Nucleic acid-binding proteins"/>
    <property type="match status" value="3"/>
</dbReference>
<keyword evidence="8" id="KW-1185">Reference proteome</keyword>
<accession>A0ABQ7JDU8</accession>
<dbReference type="PANTHER" id="PTHR10724:SF7">
    <property type="entry name" value="SMALL RIBOSOMAL SUBUNIT PROTEIN BS1C"/>
    <property type="match status" value="1"/>
</dbReference>
<feature type="coiled-coil region" evidence="4">
    <location>
        <begin position="711"/>
        <end position="742"/>
    </location>
</feature>
<comment type="caution">
    <text evidence="7">The sequence shown here is derived from an EMBL/GenBank/DDBJ whole genome shotgun (WGS) entry which is preliminary data.</text>
</comment>
<dbReference type="PANTHER" id="PTHR10724">
    <property type="entry name" value="30S RIBOSOMAL PROTEIN S1"/>
    <property type="match status" value="1"/>
</dbReference>
<evidence type="ECO:0000313" key="7">
    <source>
        <dbReference type="EMBL" id="KAF8822146.1"/>
    </source>
</evidence>
<dbReference type="Proteomes" id="UP000823046">
    <property type="component" value="Unassembled WGS sequence"/>
</dbReference>
<feature type="domain" description="S1 motif" evidence="6">
    <location>
        <begin position="547"/>
        <end position="612"/>
    </location>
</feature>
<dbReference type="InterPro" id="IPR050437">
    <property type="entry name" value="Ribos_protein_bS1-like"/>
</dbReference>
<keyword evidence="5" id="KW-1133">Transmembrane helix</keyword>
<feature type="domain" description="S1 motif" evidence="6">
    <location>
        <begin position="626"/>
        <end position="694"/>
    </location>
</feature>
<dbReference type="Gene3D" id="2.40.50.140">
    <property type="entry name" value="Nucleic acid-binding proteins"/>
    <property type="match status" value="3"/>
</dbReference>
<keyword evidence="5" id="KW-0472">Membrane</keyword>
<proteinExistence type="inferred from homology"/>
<organism evidence="7 8">
    <name type="scientific">Cardiosporidium cionae</name>
    <dbReference type="NCBI Taxonomy" id="476202"/>
    <lineage>
        <taxon>Eukaryota</taxon>
        <taxon>Sar</taxon>
        <taxon>Alveolata</taxon>
        <taxon>Apicomplexa</taxon>
        <taxon>Aconoidasida</taxon>
        <taxon>Nephromycida</taxon>
        <taxon>Cardiosporidium</taxon>
    </lineage>
</organism>
<dbReference type="InterPro" id="IPR003029">
    <property type="entry name" value="S1_domain"/>
</dbReference>
<evidence type="ECO:0000259" key="6">
    <source>
        <dbReference type="PROSITE" id="PS50126"/>
    </source>
</evidence>
<sequence length="843" mass="96092">MDYVYKGGAMNLLKIFGTILWLRSPFSCLSGFILLSLVTNIADGWTSTRRNEIVENGKIISFQHSLRRENFRMYSNYPDCTSRCGTKKNPSSSLCVPLQFTGSNQRKVFRMNWWLSSFTSLHFCGELPLINTEKLKEFSSQELPFSKLVSWYMPESLSLMNSQKAQSQSFDERNDIPATLRSVNEWFRHSLNILQREFNKENRSKSNLSLNESLNSSFVRKDIIASHPASLLPGILWNAGKTEELRNLKNEDGASRDGRLNSLLQEMSKPLDDAKNNSFTRGYIPEDFPTSTLQFFREYELSNNTEWEQKFRDDPLKIAKKFQKALYDFDQYFSNKIRKLKKGDNFFSNETLNFGSSPFQEFDPERIRKEEIDIISPFSNSLEKSLTFDSTEKQIGHLIAEKANQFGYLPNVKKLIKTTEWLKGSPTARKDEEIVGFTYDDLDEALQRDSPLVFVPPNKLISGTIVRVNQRTAFVDIGAKVLASLSLEEAFPGTASIPKKGLKAIFKQNDSTFFEVLHASEAEIFLTLRSIYKFCAWENILRLEELDSNFSGNIMQVNKGGAVVNVLGLMAFLPNSQYCADEELSDKVVGKSIPLKILQVDLASSKLIVSNKRAELEKELRSLRKGDLVEGTVVATKRFGVIVKFHHCSAILHVSQISAKRVEKPGNLFPIGSQLKAIVIDYDKSTGQIFLSTKELETRPGDILLNKTKVFEDAEEKYQMSKKQLKKEKEQQSAASQELLHSLGLNASLFIPCGNNTADDKGKDFEINSLQSGRLQEEKQARKKSLMDILLNQTRCKIVEVNSTKEYPNSTSNHRKLSKRNFVRKDDFLNIDDQDSHDSDFLY</sequence>
<evidence type="ECO:0000256" key="2">
    <source>
        <dbReference type="ARBA" id="ARBA00022980"/>
    </source>
</evidence>
<protein>
    <submittedName>
        <fullName evidence="7">S1 Rna binding domain-containing protein</fullName>
    </submittedName>
</protein>
<dbReference type="SMART" id="SM00316">
    <property type="entry name" value="S1"/>
    <property type="match status" value="3"/>
</dbReference>
<gene>
    <name evidence="7" type="ORF">IE077_000920</name>
</gene>
<evidence type="ECO:0000256" key="3">
    <source>
        <dbReference type="ARBA" id="ARBA00023274"/>
    </source>
</evidence>
<keyword evidence="3" id="KW-0687">Ribonucleoprotein</keyword>
<comment type="similarity">
    <text evidence="1">Belongs to the bacterial ribosomal protein bS1 family.</text>
</comment>
<dbReference type="EMBL" id="JADAQX010000078">
    <property type="protein sequence ID" value="KAF8822146.1"/>
    <property type="molecule type" value="Genomic_DNA"/>
</dbReference>
<keyword evidence="5" id="KW-0812">Transmembrane</keyword>
<evidence type="ECO:0000313" key="8">
    <source>
        <dbReference type="Proteomes" id="UP000823046"/>
    </source>
</evidence>
<evidence type="ECO:0000256" key="5">
    <source>
        <dbReference type="SAM" id="Phobius"/>
    </source>
</evidence>
<feature type="transmembrane region" description="Helical" evidence="5">
    <location>
        <begin position="20"/>
        <end position="42"/>
    </location>
</feature>
<dbReference type="Pfam" id="PF00575">
    <property type="entry name" value="S1"/>
    <property type="match status" value="2"/>
</dbReference>
<evidence type="ECO:0000256" key="4">
    <source>
        <dbReference type="SAM" id="Coils"/>
    </source>
</evidence>
<keyword evidence="4" id="KW-0175">Coiled coil</keyword>
<reference evidence="7 8" key="1">
    <citation type="journal article" date="2020" name="bioRxiv">
        <title>Metabolic contributions of an alphaproteobacterial endosymbiont in the apicomplexan Cardiosporidium cionae.</title>
        <authorList>
            <person name="Hunter E.S."/>
            <person name="Paight C.J."/>
            <person name="Lane C.E."/>
        </authorList>
    </citation>
    <scope>NUCLEOTIDE SEQUENCE [LARGE SCALE GENOMIC DNA]</scope>
    <source>
        <strain evidence="7">ESH_2018</strain>
    </source>
</reference>